<dbReference type="SUPFAM" id="SSF53335">
    <property type="entry name" value="S-adenosyl-L-methionine-dependent methyltransferases"/>
    <property type="match status" value="1"/>
</dbReference>
<proteinExistence type="predicted"/>
<evidence type="ECO:0000259" key="1">
    <source>
        <dbReference type="Pfam" id="PF13649"/>
    </source>
</evidence>
<name>A0AAD7XGX5_9STRA</name>
<dbReference type="PANTHER" id="PTHR43591">
    <property type="entry name" value="METHYLTRANSFERASE"/>
    <property type="match status" value="1"/>
</dbReference>
<dbReference type="AlphaFoldDB" id="A0AAD7XGX5"/>
<accession>A0AAD7XGX5</accession>
<gene>
    <name evidence="2" type="ORF">CTAYLR_010270</name>
</gene>
<evidence type="ECO:0000313" key="2">
    <source>
        <dbReference type="EMBL" id="KAJ8598888.1"/>
    </source>
</evidence>
<organism evidence="2 3">
    <name type="scientific">Chrysophaeum taylorii</name>
    <dbReference type="NCBI Taxonomy" id="2483200"/>
    <lineage>
        <taxon>Eukaryota</taxon>
        <taxon>Sar</taxon>
        <taxon>Stramenopiles</taxon>
        <taxon>Ochrophyta</taxon>
        <taxon>Pelagophyceae</taxon>
        <taxon>Pelagomonadales</taxon>
        <taxon>Pelagomonadaceae</taxon>
        <taxon>Chrysophaeum</taxon>
    </lineage>
</organism>
<dbReference type="InterPro" id="IPR041698">
    <property type="entry name" value="Methyltransf_25"/>
</dbReference>
<feature type="domain" description="Methyltransferase" evidence="1">
    <location>
        <begin position="95"/>
        <end position="189"/>
    </location>
</feature>
<comment type="caution">
    <text evidence="2">The sequence shown here is derived from an EMBL/GenBank/DDBJ whole genome shotgun (WGS) entry which is preliminary data.</text>
</comment>
<dbReference type="InterPro" id="IPR029063">
    <property type="entry name" value="SAM-dependent_MTases_sf"/>
</dbReference>
<sequence>MWSRVLRHAERPLFFAGVKKAARAASTATSSLSSTGDALNGTGFKSADPFASYSRWAPTYDDDSFEILKFDSPYACRDHMLAYWPVPAAEERVKVLDVGCGTGAIGRLVAEAIGPSAVDFHGIDLTPEMLRVAKQTGYYETLREWSASRTPWPVDDDSKDMASCNGVLVYVPPDLAVLAEFVRVVKPWGHAVLMLRDDNIDDWRPHIETLELQRRWKLVRVSKTRNNFPGASDKPPIFYKMYVFQILGTRLAAAA</sequence>
<keyword evidence="3" id="KW-1185">Reference proteome</keyword>
<dbReference type="CDD" id="cd02440">
    <property type="entry name" value="AdoMet_MTases"/>
    <property type="match status" value="1"/>
</dbReference>
<dbReference type="EMBL" id="JAQMWT010000624">
    <property type="protein sequence ID" value="KAJ8598888.1"/>
    <property type="molecule type" value="Genomic_DNA"/>
</dbReference>
<reference evidence="2" key="1">
    <citation type="submission" date="2023-01" db="EMBL/GenBank/DDBJ databases">
        <title>Metagenome sequencing of chrysophaentin producing Chrysophaeum taylorii.</title>
        <authorList>
            <person name="Davison J."/>
            <person name="Bewley C."/>
        </authorList>
    </citation>
    <scope>NUCLEOTIDE SEQUENCE</scope>
    <source>
        <strain evidence="2">NIES-1699</strain>
    </source>
</reference>
<dbReference type="Proteomes" id="UP001230188">
    <property type="component" value="Unassembled WGS sequence"/>
</dbReference>
<evidence type="ECO:0000313" key="3">
    <source>
        <dbReference type="Proteomes" id="UP001230188"/>
    </source>
</evidence>
<dbReference type="Pfam" id="PF13649">
    <property type="entry name" value="Methyltransf_25"/>
    <property type="match status" value="1"/>
</dbReference>
<dbReference type="Gene3D" id="3.40.50.150">
    <property type="entry name" value="Vaccinia Virus protein VP39"/>
    <property type="match status" value="1"/>
</dbReference>
<protein>
    <recommendedName>
        <fullName evidence="1">Methyltransferase domain-containing protein</fullName>
    </recommendedName>
</protein>